<dbReference type="RefSeq" id="WP_142064563.1">
    <property type="nucleotide sequence ID" value="NZ_VFPA01000008.1"/>
</dbReference>
<comment type="caution">
    <text evidence="10">The sequence shown here is derived from an EMBL/GenBank/DDBJ whole genome shotgun (WGS) entry which is preliminary data.</text>
</comment>
<evidence type="ECO:0000256" key="7">
    <source>
        <dbReference type="RuleBase" id="RU363032"/>
    </source>
</evidence>
<feature type="transmembrane region" description="Helical" evidence="7">
    <location>
        <begin position="255"/>
        <end position="274"/>
    </location>
</feature>
<dbReference type="InterPro" id="IPR025966">
    <property type="entry name" value="OppC_N"/>
</dbReference>
<evidence type="ECO:0000256" key="4">
    <source>
        <dbReference type="ARBA" id="ARBA00022692"/>
    </source>
</evidence>
<dbReference type="InterPro" id="IPR050366">
    <property type="entry name" value="BP-dependent_transpt_permease"/>
</dbReference>
<feature type="region of interest" description="Disordered" evidence="8">
    <location>
        <begin position="1"/>
        <end position="22"/>
    </location>
</feature>
<feature type="transmembrane region" description="Helical" evidence="7">
    <location>
        <begin position="27"/>
        <end position="49"/>
    </location>
</feature>
<dbReference type="Proteomes" id="UP000315677">
    <property type="component" value="Unassembled WGS sequence"/>
</dbReference>
<keyword evidence="11" id="KW-1185">Reference proteome</keyword>
<evidence type="ECO:0000313" key="11">
    <source>
        <dbReference type="Proteomes" id="UP000315677"/>
    </source>
</evidence>
<feature type="transmembrane region" description="Helical" evidence="7">
    <location>
        <begin position="214"/>
        <end position="235"/>
    </location>
</feature>
<evidence type="ECO:0000256" key="1">
    <source>
        <dbReference type="ARBA" id="ARBA00004651"/>
    </source>
</evidence>
<feature type="transmembrane region" description="Helical" evidence="7">
    <location>
        <begin position="91"/>
        <end position="116"/>
    </location>
</feature>
<dbReference type="PANTHER" id="PTHR43386">
    <property type="entry name" value="OLIGOPEPTIDE TRANSPORT SYSTEM PERMEASE PROTEIN APPC"/>
    <property type="match status" value="1"/>
</dbReference>
<dbReference type="GO" id="GO:0055085">
    <property type="term" value="P:transmembrane transport"/>
    <property type="evidence" value="ECO:0007669"/>
    <property type="project" value="InterPro"/>
</dbReference>
<keyword evidence="2 7" id="KW-0813">Transport</keyword>
<dbReference type="Pfam" id="PF00528">
    <property type="entry name" value="BPD_transp_1"/>
    <property type="match status" value="1"/>
</dbReference>
<gene>
    <name evidence="10" type="ORF">FB558_8270</name>
</gene>
<dbReference type="InterPro" id="IPR000515">
    <property type="entry name" value="MetI-like"/>
</dbReference>
<dbReference type="PANTHER" id="PTHR43386:SF25">
    <property type="entry name" value="PEPTIDE ABC TRANSPORTER PERMEASE PROTEIN"/>
    <property type="match status" value="1"/>
</dbReference>
<evidence type="ECO:0000256" key="5">
    <source>
        <dbReference type="ARBA" id="ARBA00022989"/>
    </source>
</evidence>
<comment type="similarity">
    <text evidence="7">Belongs to the binding-protein-dependent transport system permease family.</text>
</comment>
<feature type="domain" description="ABC transmembrane type-1" evidence="9">
    <location>
        <begin position="88"/>
        <end position="277"/>
    </location>
</feature>
<evidence type="ECO:0000256" key="6">
    <source>
        <dbReference type="ARBA" id="ARBA00023136"/>
    </source>
</evidence>
<keyword evidence="5 7" id="KW-1133">Transmembrane helix</keyword>
<evidence type="ECO:0000256" key="8">
    <source>
        <dbReference type="SAM" id="MobiDB-lite"/>
    </source>
</evidence>
<proteinExistence type="inferred from homology"/>
<evidence type="ECO:0000256" key="3">
    <source>
        <dbReference type="ARBA" id="ARBA00022475"/>
    </source>
</evidence>
<sequence>MTTTVADPAAKRGGTARPTKRARPHPGLVVAVTVLGALLLAALLAPWVAPYDPLAQDLVNRNGGLSAAHLLGTDQFGRDVLSRLIWGGRNAFGGVLIAVGVTLVVGVTWGTVAGFWPRFTGTALMRLADIMIAFPTMVLAVAITGSLGPGLTTSMVAIGLVLAPNTAQLTRSGVLALRERQFVQSARLSGVPAPIVLVRHVLPLALRPVVVQLTIYTGLAFVIQGVLSFLGLGVAKPTPSWGSDLSDAYSQILSAPLQIIAPGVLLGVVVLCVYRIGDALRDRMSSGAVRTERTEDDVIVA</sequence>
<dbReference type="InterPro" id="IPR035906">
    <property type="entry name" value="MetI-like_sf"/>
</dbReference>
<evidence type="ECO:0000313" key="10">
    <source>
        <dbReference type="EMBL" id="TQM01756.1"/>
    </source>
</evidence>
<accession>A0A543CXB8</accession>
<dbReference type="EMBL" id="VFPA01000008">
    <property type="protein sequence ID" value="TQM01756.1"/>
    <property type="molecule type" value="Genomic_DNA"/>
</dbReference>
<reference evidence="10 11" key="1">
    <citation type="submission" date="2019-06" db="EMBL/GenBank/DDBJ databases">
        <title>Sequencing the genomes of 1000 actinobacteria strains.</title>
        <authorList>
            <person name="Klenk H.-P."/>
        </authorList>
    </citation>
    <scope>NUCLEOTIDE SEQUENCE [LARGE SCALE GENOMIC DNA]</scope>
    <source>
        <strain evidence="10 11">DSM 45301</strain>
    </source>
</reference>
<keyword evidence="4 7" id="KW-0812">Transmembrane</keyword>
<evidence type="ECO:0000259" key="9">
    <source>
        <dbReference type="PROSITE" id="PS50928"/>
    </source>
</evidence>
<keyword evidence="3" id="KW-1003">Cell membrane</keyword>
<dbReference type="CDD" id="cd06261">
    <property type="entry name" value="TM_PBP2"/>
    <property type="match status" value="1"/>
</dbReference>
<dbReference type="Pfam" id="PF12911">
    <property type="entry name" value="OppC_N"/>
    <property type="match status" value="1"/>
</dbReference>
<name>A0A543CXB8_9PSEU</name>
<dbReference type="OrthoDB" id="3327300at2"/>
<dbReference type="GO" id="GO:0005886">
    <property type="term" value="C:plasma membrane"/>
    <property type="evidence" value="ECO:0007669"/>
    <property type="project" value="UniProtKB-SubCell"/>
</dbReference>
<organism evidence="10 11">
    <name type="scientific">Pseudonocardia kunmingensis</name>
    <dbReference type="NCBI Taxonomy" id="630975"/>
    <lineage>
        <taxon>Bacteria</taxon>
        <taxon>Bacillati</taxon>
        <taxon>Actinomycetota</taxon>
        <taxon>Actinomycetes</taxon>
        <taxon>Pseudonocardiales</taxon>
        <taxon>Pseudonocardiaceae</taxon>
        <taxon>Pseudonocardia</taxon>
    </lineage>
</organism>
<evidence type="ECO:0000256" key="2">
    <source>
        <dbReference type="ARBA" id="ARBA00022448"/>
    </source>
</evidence>
<dbReference type="PROSITE" id="PS50928">
    <property type="entry name" value="ABC_TM1"/>
    <property type="match status" value="1"/>
</dbReference>
<keyword evidence="6 7" id="KW-0472">Membrane</keyword>
<dbReference type="SUPFAM" id="SSF161098">
    <property type="entry name" value="MetI-like"/>
    <property type="match status" value="1"/>
</dbReference>
<dbReference type="AlphaFoldDB" id="A0A543CXB8"/>
<comment type="subcellular location">
    <subcellularLocation>
        <location evidence="1 7">Cell membrane</location>
        <topology evidence="1 7">Multi-pass membrane protein</topology>
    </subcellularLocation>
</comment>
<protein>
    <submittedName>
        <fullName evidence="10">Peptide/nickel transport system permease protein</fullName>
    </submittedName>
</protein>
<dbReference type="Gene3D" id="1.10.3720.10">
    <property type="entry name" value="MetI-like"/>
    <property type="match status" value="1"/>
</dbReference>